<gene>
    <name evidence="2" type="ORF">BWQ96_01446</name>
</gene>
<dbReference type="InterPro" id="IPR023393">
    <property type="entry name" value="START-like_dom_sf"/>
</dbReference>
<dbReference type="EMBL" id="NBIV01000011">
    <property type="protein sequence ID" value="PXF48890.1"/>
    <property type="molecule type" value="Genomic_DNA"/>
</dbReference>
<dbReference type="STRING" id="448386.A0A2V3J682"/>
<evidence type="ECO:0000313" key="2">
    <source>
        <dbReference type="EMBL" id="PXF48890.1"/>
    </source>
</evidence>
<dbReference type="SUPFAM" id="SSF55961">
    <property type="entry name" value="Bet v1-like"/>
    <property type="match status" value="1"/>
</dbReference>
<protein>
    <recommendedName>
        <fullName evidence="1">Coenzyme Q-binding protein COQ10 START domain-containing protein</fullName>
    </recommendedName>
</protein>
<dbReference type="Proteomes" id="UP000247409">
    <property type="component" value="Unassembled WGS sequence"/>
</dbReference>
<dbReference type="PANTHER" id="PTHR33824:SF7">
    <property type="entry name" value="POLYKETIDE CYCLASE_DEHYDRASE AND LIPID TRANSPORT SUPERFAMILY PROTEIN"/>
    <property type="match status" value="1"/>
</dbReference>
<reference evidence="2 3" key="1">
    <citation type="journal article" date="2018" name="Mol. Biol. Evol.">
        <title>Analysis of the draft genome of the red seaweed Gracilariopsis chorda provides insights into genome size evolution in Rhodophyta.</title>
        <authorList>
            <person name="Lee J."/>
            <person name="Yang E.C."/>
            <person name="Graf L."/>
            <person name="Yang J.H."/>
            <person name="Qiu H."/>
            <person name="Zel Zion U."/>
            <person name="Chan C.X."/>
            <person name="Stephens T.G."/>
            <person name="Weber A.P.M."/>
            <person name="Boo G.H."/>
            <person name="Boo S.M."/>
            <person name="Kim K.M."/>
            <person name="Shin Y."/>
            <person name="Jung M."/>
            <person name="Lee S.J."/>
            <person name="Yim H.S."/>
            <person name="Lee J.H."/>
            <person name="Bhattacharya D."/>
            <person name="Yoon H.S."/>
        </authorList>
    </citation>
    <scope>NUCLEOTIDE SEQUENCE [LARGE SCALE GENOMIC DNA]</scope>
    <source>
        <strain evidence="2 3">SKKU-2015</strain>
        <tissue evidence="2">Whole body</tissue>
    </source>
</reference>
<dbReference type="OrthoDB" id="47798at2759"/>
<dbReference type="InterPro" id="IPR047137">
    <property type="entry name" value="ORF3"/>
</dbReference>
<keyword evidence="3" id="KW-1185">Reference proteome</keyword>
<evidence type="ECO:0000259" key="1">
    <source>
        <dbReference type="Pfam" id="PF03364"/>
    </source>
</evidence>
<dbReference type="PANTHER" id="PTHR33824">
    <property type="entry name" value="POLYKETIDE CYCLASE/DEHYDRASE AND LIPID TRANSPORT SUPERFAMILY PROTEIN"/>
    <property type="match status" value="1"/>
</dbReference>
<organism evidence="2 3">
    <name type="scientific">Gracilariopsis chorda</name>
    <dbReference type="NCBI Taxonomy" id="448386"/>
    <lineage>
        <taxon>Eukaryota</taxon>
        <taxon>Rhodophyta</taxon>
        <taxon>Florideophyceae</taxon>
        <taxon>Rhodymeniophycidae</taxon>
        <taxon>Gracilariales</taxon>
        <taxon>Gracilariaceae</taxon>
        <taxon>Gracilariopsis</taxon>
    </lineage>
</organism>
<comment type="caution">
    <text evidence="2">The sequence shown here is derived from an EMBL/GenBank/DDBJ whole genome shotgun (WGS) entry which is preliminary data.</text>
</comment>
<dbReference type="Gene3D" id="3.30.530.20">
    <property type="match status" value="1"/>
</dbReference>
<accession>A0A2V3J682</accession>
<proteinExistence type="predicted"/>
<dbReference type="AlphaFoldDB" id="A0A2V3J682"/>
<evidence type="ECO:0000313" key="3">
    <source>
        <dbReference type="Proteomes" id="UP000247409"/>
    </source>
</evidence>
<dbReference type="InterPro" id="IPR005031">
    <property type="entry name" value="COQ10_START"/>
</dbReference>
<feature type="domain" description="Coenzyme Q-binding protein COQ10 START" evidence="1">
    <location>
        <begin position="26"/>
        <end position="149"/>
    </location>
</feature>
<dbReference type="Pfam" id="PF03364">
    <property type="entry name" value="Polyketide_cyc"/>
    <property type="match status" value="1"/>
</dbReference>
<sequence>MEAIPGPQTRVTPTCVWVERSATICIEMPPEEAYDYYIDLEAMPKWSTWLRSVEVDKEDGDVSRWTLASRGITISWKARNTKVKRGQIIAWKSESGLTNRGRVVFEDKGQQNCSVTLAVEFDVPQSIASVINNNDFIGRFVEETLMADMKRFRSVALLNRRRRLRSRKIPASTE</sequence>
<name>A0A2V3J682_9FLOR</name>